<reference evidence="2" key="1">
    <citation type="submission" date="2020-08" db="EMBL/GenBank/DDBJ databases">
        <title>Multicomponent nature underlies the extraordinary mechanical properties of spider dragline silk.</title>
        <authorList>
            <person name="Kono N."/>
            <person name="Nakamura H."/>
            <person name="Mori M."/>
            <person name="Yoshida Y."/>
            <person name="Ohtoshi R."/>
            <person name="Malay A.D."/>
            <person name="Moran D.A.P."/>
            <person name="Tomita M."/>
            <person name="Numata K."/>
            <person name="Arakawa K."/>
        </authorList>
    </citation>
    <scope>NUCLEOTIDE SEQUENCE</scope>
</reference>
<name>A0A8X6RBY1_TRICX</name>
<evidence type="ECO:0000313" key="2">
    <source>
        <dbReference type="EMBL" id="GFX91285.1"/>
    </source>
</evidence>
<dbReference type="EMBL" id="BMAU01021123">
    <property type="protein sequence ID" value="GFX91285.1"/>
    <property type="molecule type" value="Genomic_DNA"/>
</dbReference>
<gene>
    <name evidence="2" type="primary">TY3B-G_162</name>
    <name evidence="2" type="ORF">TNCV_1247001</name>
</gene>
<feature type="compositionally biased region" description="Polar residues" evidence="1">
    <location>
        <begin position="13"/>
        <end position="41"/>
    </location>
</feature>
<accession>A0A8X6RBY1</accession>
<protein>
    <submittedName>
        <fullName evidence="2">Transposon Ty3-G Gag-Pol polyprotein</fullName>
    </submittedName>
</protein>
<feature type="region of interest" description="Disordered" evidence="1">
    <location>
        <begin position="1"/>
        <end position="41"/>
    </location>
</feature>
<comment type="caution">
    <text evidence="2">The sequence shown here is derived from an EMBL/GenBank/DDBJ whole genome shotgun (WGS) entry which is preliminary data.</text>
</comment>
<organism evidence="2 3">
    <name type="scientific">Trichonephila clavipes</name>
    <name type="common">Golden silk orbweaver</name>
    <name type="synonym">Nephila clavipes</name>
    <dbReference type="NCBI Taxonomy" id="2585209"/>
    <lineage>
        <taxon>Eukaryota</taxon>
        <taxon>Metazoa</taxon>
        <taxon>Ecdysozoa</taxon>
        <taxon>Arthropoda</taxon>
        <taxon>Chelicerata</taxon>
        <taxon>Arachnida</taxon>
        <taxon>Araneae</taxon>
        <taxon>Araneomorphae</taxon>
        <taxon>Entelegynae</taxon>
        <taxon>Araneoidea</taxon>
        <taxon>Nephilidae</taxon>
        <taxon>Trichonephila</taxon>
    </lineage>
</organism>
<dbReference type="Proteomes" id="UP000887159">
    <property type="component" value="Unassembled WGS sequence"/>
</dbReference>
<keyword evidence="3" id="KW-1185">Reference proteome</keyword>
<feature type="compositionally biased region" description="Basic and acidic residues" evidence="1">
    <location>
        <begin position="1"/>
        <end position="12"/>
    </location>
</feature>
<proteinExistence type="predicted"/>
<evidence type="ECO:0000313" key="3">
    <source>
        <dbReference type="Proteomes" id="UP000887159"/>
    </source>
</evidence>
<dbReference type="AlphaFoldDB" id="A0A8X6RBY1"/>
<evidence type="ECO:0000256" key="1">
    <source>
        <dbReference type="SAM" id="MobiDB-lite"/>
    </source>
</evidence>
<sequence>MTETSDTSKEQTSENQLNQPNQLIAFDPNNSMQASSRSSPSHLLDINEIKTHQKNDNLCGPKYQEIKDVVVIKKKNLHKTVIPFLLRLKLLNQAHEQFGHPDQNNYYEPVDEARELALQRTIDNHIKDKIRYDARCIKKKFNPGYFVAYEEF</sequence>